<dbReference type="PROSITE" id="PS50928">
    <property type="entry name" value="ABC_TM1"/>
    <property type="match status" value="1"/>
</dbReference>
<dbReference type="RefSeq" id="WP_377541922.1">
    <property type="nucleotide sequence ID" value="NZ_JBHSBN010000002.1"/>
</dbReference>
<dbReference type="Pfam" id="PF00528">
    <property type="entry name" value="BPD_transp_1"/>
    <property type="match status" value="1"/>
</dbReference>
<dbReference type="Proteomes" id="UP001595868">
    <property type="component" value="Unassembled WGS sequence"/>
</dbReference>
<sequence>MSTGARQEVPAAAARSGPEAPAVDTILDRAGPRRPALRRAVVGWAFALPFVVLFLIFMAGPVLASLLMSFTDLRSADLRNPLAVDFVGLDNYARLFSDELFRRAALNTVLFVVVGVPLTMATGLAAAVGLNAGVTKFRTVFRVGYYLPVVTSIVAVSVVWKFLLHPDAGLVNSLLWLVGVDGPNWFFESRYALPSLILMATWRNLGFLMVIFLAGLQAVPGQLYEAAVIDGAGRWTRFRRVTLPLLRPTLLFAAVVTGIGYLQVFEEPLVMTQGGPLNSTLSVSYHIYNQFGFGNYGYASAASYLLFVAVVLLSLLQFRLMRSTD</sequence>
<proteinExistence type="inferred from homology"/>
<reference evidence="10" key="1">
    <citation type="journal article" date="2019" name="Int. J. Syst. Evol. Microbiol.">
        <title>The Global Catalogue of Microorganisms (GCM) 10K type strain sequencing project: providing services to taxonomists for standard genome sequencing and annotation.</title>
        <authorList>
            <consortium name="The Broad Institute Genomics Platform"/>
            <consortium name="The Broad Institute Genome Sequencing Center for Infectious Disease"/>
            <person name="Wu L."/>
            <person name="Ma J."/>
        </authorList>
    </citation>
    <scope>NUCLEOTIDE SEQUENCE [LARGE SCALE GENOMIC DNA]</scope>
    <source>
        <strain evidence="10">2902at01</strain>
    </source>
</reference>
<keyword evidence="3" id="KW-1003">Cell membrane</keyword>
<feature type="domain" description="ABC transmembrane type-1" evidence="8">
    <location>
        <begin position="105"/>
        <end position="317"/>
    </location>
</feature>
<gene>
    <name evidence="9" type="ORF">ACFOX0_03115</name>
</gene>
<evidence type="ECO:0000256" key="2">
    <source>
        <dbReference type="ARBA" id="ARBA00022448"/>
    </source>
</evidence>
<keyword evidence="10" id="KW-1185">Reference proteome</keyword>
<name>A0ABV8KFS4_9ACTN</name>
<feature type="transmembrane region" description="Helical" evidence="7">
    <location>
        <begin position="104"/>
        <end position="131"/>
    </location>
</feature>
<feature type="transmembrane region" description="Helical" evidence="7">
    <location>
        <begin position="296"/>
        <end position="316"/>
    </location>
</feature>
<evidence type="ECO:0000313" key="10">
    <source>
        <dbReference type="Proteomes" id="UP001595868"/>
    </source>
</evidence>
<dbReference type="InterPro" id="IPR000515">
    <property type="entry name" value="MetI-like"/>
</dbReference>
<dbReference type="PANTHER" id="PTHR30193:SF37">
    <property type="entry name" value="INNER MEMBRANE ABC TRANSPORTER PERMEASE PROTEIN YCJO"/>
    <property type="match status" value="1"/>
</dbReference>
<feature type="transmembrane region" description="Helical" evidence="7">
    <location>
        <begin position="41"/>
        <end position="64"/>
    </location>
</feature>
<protein>
    <submittedName>
        <fullName evidence="9">Carbohydrate ABC transporter permease</fullName>
    </submittedName>
</protein>
<accession>A0ABV8KFS4</accession>
<dbReference type="InterPro" id="IPR035906">
    <property type="entry name" value="MetI-like_sf"/>
</dbReference>
<dbReference type="Gene3D" id="1.10.3720.10">
    <property type="entry name" value="MetI-like"/>
    <property type="match status" value="1"/>
</dbReference>
<evidence type="ECO:0000256" key="4">
    <source>
        <dbReference type="ARBA" id="ARBA00022692"/>
    </source>
</evidence>
<organism evidence="9 10">
    <name type="scientific">Micromonospora zhanjiangensis</name>
    <dbReference type="NCBI Taxonomy" id="1522057"/>
    <lineage>
        <taxon>Bacteria</taxon>
        <taxon>Bacillati</taxon>
        <taxon>Actinomycetota</taxon>
        <taxon>Actinomycetes</taxon>
        <taxon>Micromonosporales</taxon>
        <taxon>Micromonosporaceae</taxon>
        <taxon>Micromonospora</taxon>
    </lineage>
</organism>
<dbReference type="EMBL" id="JBHSBN010000002">
    <property type="protein sequence ID" value="MFC4104931.1"/>
    <property type="molecule type" value="Genomic_DNA"/>
</dbReference>
<evidence type="ECO:0000259" key="8">
    <source>
        <dbReference type="PROSITE" id="PS50928"/>
    </source>
</evidence>
<dbReference type="InterPro" id="IPR051393">
    <property type="entry name" value="ABC_transporter_permease"/>
</dbReference>
<dbReference type="SUPFAM" id="SSF161098">
    <property type="entry name" value="MetI-like"/>
    <property type="match status" value="1"/>
</dbReference>
<evidence type="ECO:0000256" key="6">
    <source>
        <dbReference type="ARBA" id="ARBA00023136"/>
    </source>
</evidence>
<dbReference type="CDD" id="cd06261">
    <property type="entry name" value="TM_PBP2"/>
    <property type="match status" value="1"/>
</dbReference>
<dbReference type="PANTHER" id="PTHR30193">
    <property type="entry name" value="ABC TRANSPORTER PERMEASE PROTEIN"/>
    <property type="match status" value="1"/>
</dbReference>
<comment type="caution">
    <text evidence="9">The sequence shown here is derived from an EMBL/GenBank/DDBJ whole genome shotgun (WGS) entry which is preliminary data.</text>
</comment>
<evidence type="ECO:0000256" key="7">
    <source>
        <dbReference type="RuleBase" id="RU363032"/>
    </source>
</evidence>
<evidence type="ECO:0000256" key="3">
    <source>
        <dbReference type="ARBA" id="ARBA00022475"/>
    </source>
</evidence>
<keyword evidence="2 7" id="KW-0813">Transport</keyword>
<comment type="similarity">
    <text evidence="7">Belongs to the binding-protein-dependent transport system permease family.</text>
</comment>
<evidence type="ECO:0000256" key="5">
    <source>
        <dbReference type="ARBA" id="ARBA00022989"/>
    </source>
</evidence>
<keyword evidence="5 7" id="KW-1133">Transmembrane helix</keyword>
<evidence type="ECO:0000256" key="1">
    <source>
        <dbReference type="ARBA" id="ARBA00004651"/>
    </source>
</evidence>
<keyword evidence="4 7" id="KW-0812">Transmembrane</keyword>
<evidence type="ECO:0000313" key="9">
    <source>
        <dbReference type="EMBL" id="MFC4104931.1"/>
    </source>
</evidence>
<feature type="transmembrane region" description="Helical" evidence="7">
    <location>
        <begin position="245"/>
        <end position="264"/>
    </location>
</feature>
<feature type="transmembrane region" description="Helical" evidence="7">
    <location>
        <begin position="143"/>
        <end position="163"/>
    </location>
</feature>
<keyword evidence="6 7" id="KW-0472">Membrane</keyword>
<comment type="subcellular location">
    <subcellularLocation>
        <location evidence="1 7">Cell membrane</location>
        <topology evidence="1 7">Multi-pass membrane protein</topology>
    </subcellularLocation>
</comment>